<dbReference type="EMBL" id="OU015567">
    <property type="protein sequence ID" value="CAG5110071.1"/>
    <property type="molecule type" value="Genomic_DNA"/>
</dbReference>
<dbReference type="PANTHER" id="PTHR11596:SF94">
    <property type="entry name" value="ALKALINE PHOSPHATASE"/>
    <property type="match status" value="1"/>
</dbReference>
<protein>
    <recommendedName>
        <fullName evidence="1">alkaline phosphatase</fullName>
        <ecNumber evidence="1">3.1.3.1</ecNumber>
    </recommendedName>
</protein>
<dbReference type="Proteomes" id="UP001158576">
    <property type="component" value="Chromosome 2"/>
</dbReference>
<dbReference type="PANTHER" id="PTHR11596">
    <property type="entry name" value="ALKALINE PHOSPHATASE"/>
    <property type="match status" value="1"/>
</dbReference>
<dbReference type="EC" id="3.1.3.1" evidence="1"/>
<dbReference type="CDD" id="cd16012">
    <property type="entry name" value="ALP"/>
    <property type="match status" value="1"/>
</dbReference>
<evidence type="ECO:0000256" key="1">
    <source>
        <dbReference type="ARBA" id="ARBA00012647"/>
    </source>
</evidence>
<dbReference type="PRINTS" id="PR00113">
    <property type="entry name" value="ALKPHPHTASE"/>
</dbReference>
<reference evidence="3 4" key="1">
    <citation type="submission" date="2021-04" db="EMBL/GenBank/DDBJ databases">
        <authorList>
            <person name="Bliznina A."/>
        </authorList>
    </citation>
    <scope>NUCLEOTIDE SEQUENCE [LARGE SCALE GENOMIC DNA]</scope>
</reference>
<dbReference type="Pfam" id="PF00245">
    <property type="entry name" value="Alk_phosphatase"/>
    <property type="match status" value="1"/>
</dbReference>
<evidence type="ECO:0000256" key="2">
    <source>
        <dbReference type="RuleBase" id="RU003946"/>
    </source>
</evidence>
<keyword evidence="4" id="KW-1185">Reference proteome</keyword>
<evidence type="ECO:0000313" key="4">
    <source>
        <dbReference type="Proteomes" id="UP001158576"/>
    </source>
</evidence>
<dbReference type="SUPFAM" id="SSF53649">
    <property type="entry name" value="Alkaline phosphatase-like"/>
    <property type="match status" value="1"/>
</dbReference>
<sequence length="626" mass="69089">MVAADMEVKDDCPFESRCPDGCPCPGYECVEDIPDFSLGVLEKLNGEKNLLLVEGENAALGTVYNRPFRTVHRNNFYSENVALKLNNHFNIFTITKRYPSSVIYLYSFDGVAGYAGHAWSETRNYFPSHFRGDFGAGGFDHLITAFPDIEGIIFATQYWRSFTQKTLRENARKIQNKSKAKNAILLIGDGMGVPSVTAGRILDNGEAHVSQMDSLDYSGLIKTYNVDQQTPDSAGTATAYLCGVKGRAGTLGVNAAVARRDCSNVNENQLESVLEKAKRAGKSVGIVTTTYMQHASPGAAYSKIAHRSWYSDKKMAEDSDLINGDCDDISLQLYNASPNIDVIFGGGKRYLEDRNDGRNFTQDWINDESVNIVFDKDQLDQVDLDDGRKLIGFFASGHLEYDLDRVSKTNQPSLEKMTEIAIKKLSKNPNGFYLFVEGGKIDHGHHKASPFLALHEWVAFDRVSADHSHVFSFGGYAPRGASLFGLGADFVDTYDNESVFVIGYGNGPGFDDYLQTNSSSQCERKPPSTMTADFTVGVDGRIPDIERTWPTAQETDSETHGGEDVPIFAAGPWAHLLTGVNEQTLVAEVAEFAMCVGNYQEEEHCKSEGQIAQASVLCFLILSYFY</sequence>
<comment type="similarity">
    <text evidence="2">Belongs to the alkaline phosphatase family.</text>
</comment>
<organism evidence="3 4">
    <name type="scientific">Oikopleura dioica</name>
    <name type="common">Tunicate</name>
    <dbReference type="NCBI Taxonomy" id="34765"/>
    <lineage>
        <taxon>Eukaryota</taxon>
        <taxon>Metazoa</taxon>
        <taxon>Chordata</taxon>
        <taxon>Tunicata</taxon>
        <taxon>Appendicularia</taxon>
        <taxon>Copelata</taxon>
        <taxon>Oikopleuridae</taxon>
        <taxon>Oikopleura</taxon>
    </lineage>
</organism>
<dbReference type="Gene3D" id="3.40.720.10">
    <property type="entry name" value="Alkaline Phosphatase, subunit A"/>
    <property type="match status" value="1"/>
</dbReference>
<dbReference type="InterPro" id="IPR017850">
    <property type="entry name" value="Alkaline_phosphatase_core_sf"/>
</dbReference>
<name>A0ABN7SXN4_OIKDI</name>
<gene>
    <name evidence="3" type="ORF">OKIOD_LOCUS13281</name>
</gene>
<dbReference type="InterPro" id="IPR001952">
    <property type="entry name" value="Alkaline_phosphatase"/>
</dbReference>
<proteinExistence type="inferred from homology"/>
<dbReference type="SMART" id="SM00098">
    <property type="entry name" value="alkPPc"/>
    <property type="match status" value="1"/>
</dbReference>
<evidence type="ECO:0000313" key="3">
    <source>
        <dbReference type="EMBL" id="CAG5110071.1"/>
    </source>
</evidence>
<accession>A0ABN7SXN4</accession>